<dbReference type="EMBL" id="KQ965732">
    <property type="protein sequence ID" value="KXS21662.1"/>
    <property type="molecule type" value="Genomic_DNA"/>
</dbReference>
<evidence type="ECO:0000256" key="1">
    <source>
        <dbReference type="SAM" id="MobiDB-lite"/>
    </source>
</evidence>
<feature type="compositionally biased region" description="Polar residues" evidence="1">
    <location>
        <begin position="90"/>
        <end position="99"/>
    </location>
</feature>
<evidence type="ECO:0000313" key="2">
    <source>
        <dbReference type="EMBL" id="KXS21662.1"/>
    </source>
</evidence>
<feature type="region of interest" description="Disordered" evidence="1">
    <location>
        <begin position="256"/>
        <end position="298"/>
    </location>
</feature>
<keyword evidence="3" id="KW-1185">Reference proteome</keyword>
<accession>A0A139AY35</accession>
<sequence>MHHAAARDQHLVATELVRVAGPRLISMFAADKCGRTPLDLAFNSEVVDFLEDGLAAATLQGSELCIVAPSNSDIEKLQGTTAAPPPTASIRASSPTTSSPSIEAFLKEEFSRLGNTATRMLDSSGSSASASLILRKLDAALTDILSALSKQAAFPETANDYVSMVSEECAVVPNDETIADLPGTFPVSHSQEFDQAPVPDSKIPQMVVTPTEDDDFSDAARVFPPNHGENAPVVRVLDGFIYTKLRVRGLGKLTPEVWTSGMSDSDSANEEDDRESTDLQSPSAASEEDIEVDEYEFV</sequence>
<protein>
    <submittedName>
        <fullName evidence="2">Uncharacterized protein</fullName>
    </submittedName>
</protein>
<dbReference type="Proteomes" id="UP000070544">
    <property type="component" value="Unassembled WGS sequence"/>
</dbReference>
<organism evidence="2 3">
    <name type="scientific">Gonapodya prolifera (strain JEL478)</name>
    <name type="common">Monoblepharis prolifera</name>
    <dbReference type="NCBI Taxonomy" id="1344416"/>
    <lineage>
        <taxon>Eukaryota</taxon>
        <taxon>Fungi</taxon>
        <taxon>Fungi incertae sedis</taxon>
        <taxon>Chytridiomycota</taxon>
        <taxon>Chytridiomycota incertae sedis</taxon>
        <taxon>Monoblepharidomycetes</taxon>
        <taxon>Monoblepharidales</taxon>
        <taxon>Gonapodyaceae</taxon>
        <taxon>Gonapodya</taxon>
    </lineage>
</organism>
<feature type="region of interest" description="Disordered" evidence="1">
    <location>
        <begin position="76"/>
        <end position="99"/>
    </location>
</feature>
<proteinExistence type="predicted"/>
<evidence type="ECO:0000313" key="3">
    <source>
        <dbReference type="Proteomes" id="UP000070544"/>
    </source>
</evidence>
<name>A0A139AY35_GONPJ</name>
<reference evidence="2 3" key="1">
    <citation type="journal article" date="2015" name="Genome Biol. Evol.">
        <title>Phylogenomic analyses indicate that early fungi evolved digesting cell walls of algal ancestors of land plants.</title>
        <authorList>
            <person name="Chang Y."/>
            <person name="Wang S."/>
            <person name="Sekimoto S."/>
            <person name="Aerts A.L."/>
            <person name="Choi C."/>
            <person name="Clum A."/>
            <person name="LaButti K.M."/>
            <person name="Lindquist E.A."/>
            <person name="Yee Ngan C."/>
            <person name="Ohm R.A."/>
            <person name="Salamov A.A."/>
            <person name="Grigoriev I.V."/>
            <person name="Spatafora J.W."/>
            <person name="Berbee M.L."/>
        </authorList>
    </citation>
    <scope>NUCLEOTIDE SEQUENCE [LARGE SCALE GENOMIC DNA]</scope>
    <source>
        <strain evidence="2 3">JEL478</strain>
    </source>
</reference>
<feature type="compositionally biased region" description="Acidic residues" evidence="1">
    <location>
        <begin position="286"/>
        <end position="298"/>
    </location>
</feature>
<gene>
    <name evidence="2" type="ORF">M427DRAFT_150981</name>
</gene>
<dbReference type="AlphaFoldDB" id="A0A139AY35"/>